<keyword evidence="3" id="KW-1185">Reference proteome</keyword>
<evidence type="ECO:0000313" key="3">
    <source>
        <dbReference type="Proteomes" id="UP000014760"/>
    </source>
</evidence>
<dbReference type="EMBL" id="KB298264">
    <property type="protein sequence ID" value="ELU09380.1"/>
    <property type="molecule type" value="Genomic_DNA"/>
</dbReference>
<dbReference type="GO" id="GO:0003676">
    <property type="term" value="F:nucleic acid binding"/>
    <property type="evidence" value="ECO:0007669"/>
    <property type="project" value="InterPro"/>
</dbReference>
<dbReference type="HOGENOM" id="CLU_033666_12_6_1"/>
<feature type="non-terminal residue" evidence="1">
    <location>
        <position position="1"/>
    </location>
</feature>
<proteinExistence type="predicted"/>
<evidence type="ECO:0000313" key="2">
    <source>
        <dbReference type="EnsemblMetazoa" id="CapteP106108"/>
    </source>
</evidence>
<dbReference type="AlphaFoldDB" id="R7UT44"/>
<protein>
    <recommendedName>
        <fullName evidence="4">Tc1-like transposase DDE domain-containing protein</fullName>
    </recommendedName>
</protein>
<dbReference type="InterPro" id="IPR036397">
    <property type="entry name" value="RNaseH_sf"/>
</dbReference>
<reference evidence="3" key="1">
    <citation type="submission" date="2012-12" db="EMBL/GenBank/DDBJ databases">
        <authorList>
            <person name="Hellsten U."/>
            <person name="Grimwood J."/>
            <person name="Chapman J.A."/>
            <person name="Shapiro H."/>
            <person name="Aerts A."/>
            <person name="Otillar R.P."/>
            <person name="Terry A.Y."/>
            <person name="Boore J.L."/>
            <person name="Simakov O."/>
            <person name="Marletaz F."/>
            <person name="Cho S.-J."/>
            <person name="Edsinger-Gonzales E."/>
            <person name="Havlak P."/>
            <person name="Kuo D.-H."/>
            <person name="Larsson T."/>
            <person name="Lv J."/>
            <person name="Arendt D."/>
            <person name="Savage R."/>
            <person name="Osoegawa K."/>
            <person name="de Jong P."/>
            <person name="Lindberg D.R."/>
            <person name="Seaver E.C."/>
            <person name="Weisblat D.A."/>
            <person name="Putnam N.H."/>
            <person name="Grigoriev I.V."/>
            <person name="Rokhsar D.S."/>
        </authorList>
    </citation>
    <scope>NUCLEOTIDE SEQUENCE</scope>
    <source>
        <strain evidence="3">I ESC-2004</strain>
    </source>
</reference>
<dbReference type="EMBL" id="AMQN01006398">
    <property type="status" value="NOT_ANNOTATED_CDS"/>
    <property type="molecule type" value="Genomic_DNA"/>
</dbReference>
<dbReference type="OrthoDB" id="6286709at2759"/>
<evidence type="ECO:0000313" key="1">
    <source>
        <dbReference type="EMBL" id="ELU09380.1"/>
    </source>
</evidence>
<evidence type="ECO:0008006" key="4">
    <source>
        <dbReference type="Google" id="ProtNLM"/>
    </source>
</evidence>
<dbReference type="OMA" id="ALIHINC"/>
<reference evidence="1 3" key="2">
    <citation type="journal article" date="2013" name="Nature">
        <title>Insights into bilaterian evolution from three spiralian genomes.</title>
        <authorList>
            <person name="Simakov O."/>
            <person name="Marletaz F."/>
            <person name="Cho S.J."/>
            <person name="Edsinger-Gonzales E."/>
            <person name="Havlak P."/>
            <person name="Hellsten U."/>
            <person name="Kuo D.H."/>
            <person name="Larsson T."/>
            <person name="Lv J."/>
            <person name="Arendt D."/>
            <person name="Savage R."/>
            <person name="Osoegawa K."/>
            <person name="de Jong P."/>
            <person name="Grimwood J."/>
            <person name="Chapman J.A."/>
            <person name="Shapiro H."/>
            <person name="Aerts A."/>
            <person name="Otillar R.P."/>
            <person name="Terry A.Y."/>
            <person name="Boore J.L."/>
            <person name="Grigoriev I.V."/>
            <person name="Lindberg D.R."/>
            <person name="Seaver E.C."/>
            <person name="Weisblat D.A."/>
            <person name="Putnam N.H."/>
            <person name="Rokhsar D.S."/>
        </authorList>
    </citation>
    <scope>NUCLEOTIDE SEQUENCE</scope>
    <source>
        <strain evidence="1 3">I ESC-2004</strain>
    </source>
</reference>
<accession>R7UT44</accession>
<dbReference type="EnsemblMetazoa" id="CapteT106108">
    <property type="protein sequence ID" value="CapteP106108"/>
    <property type="gene ID" value="CapteG106108"/>
</dbReference>
<name>R7UT44_CAPTE</name>
<gene>
    <name evidence="1" type="ORF">CAPTEDRAFT_106108</name>
</gene>
<dbReference type="STRING" id="283909.R7UT44"/>
<organism evidence="1">
    <name type="scientific">Capitella teleta</name>
    <name type="common">Polychaete worm</name>
    <dbReference type="NCBI Taxonomy" id="283909"/>
    <lineage>
        <taxon>Eukaryota</taxon>
        <taxon>Metazoa</taxon>
        <taxon>Spiralia</taxon>
        <taxon>Lophotrochozoa</taxon>
        <taxon>Annelida</taxon>
        <taxon>Polychaeta</taxon>
        <taxon>Sedentaria</taxon>
        <taxon>Scolecida</taxon>
        <taxon>Capitellidae</taxon>
        <taxon>Capitella</taxon>
    </lineage>
</organism>
<sequence length="74" mass="8611">PADSPDLSPIEHLWDQLKTAISHCLPAPRNRRDLIAADHEEWWNIPQVRIRTCCNNMCRRCTECVDARGGHTRY</sequence>
<dbReference type="Proteomes" id="UP000014760">
    <property type="component" value="Unassembled WGS sequence"/>
</dbReference>
<dbReference type="Gene3D" id="3.30.420.10">
    <property type="entry name" value="Ribonuclease H-like superfamily/Ribonuclease H"/>
    <property type="match status" value="1"/>
</dbReference>
<reference evidence="2" key="3">
    <citation type="submission" date="2015-06" db="UniProtKB">
        <authorList>
            <consortium name="EnsemblMetazoa"/>
        </authorList>
    </citation>
    <scope>IDENTIFICATION</scope>
</reference>